<dbReference type="SMART" id="SM00382">
    <property type="entry name" value="AAA"/>
    <property type="match status" value="1"/>
</dbReference>
<dbReference type="PROSITE" id="PS00675">
    <property type="entry name" value="SIGMA54_INTERACT_1"/>
    <property type="match status" value="1"/>
</dbReference>
<dbReference type="Pfam" id="PF00989">
    <property type="entry name" value="PAS"/>
    <property type="match status" value="2"/>
</dbReference>
<dbReference type="Gene3D" id="1.10.8.60">
    <property type="match status" value="1"/>
</dbReference>
<dbReference type="GO" id="GO:0043565">
    <property type="term" value="F:sequence-specific DNA binding"/>
    <property type="evidence" value="ECO:0007669"/>
    <property type="project" value="InterPro"/>
</dbReference>
<feature type="domain" description="PAS" evidence="7">
    <location>
        <begin position="124"/>
        <end position="176"/>
    </location>
</feature>
<reference evidence="9 10" key="1">
    <citation type="submission" date="2020-02" db="EMBL/GenBank/DDBJ databases">
        <title>Thermophilic hydrogen producing bacteria, Caloranaerobacter azorensis.</title>
        <authorList>
            <person name="Baek K."/>
        </authorList>
    </citation>
    <scope>NUCLEOTIDE SEQUENCE [LARGE SCALE GENOMIC DNA]</scope>
    <source>
        <strain evidence="9 10">T3-1</strain>
    </source>
</reference>
<dbReference type="SUPFAM" id="SSF52540">
    <property type="entry name" value="P-loop containing nucleoside triphosphate hydrolases"/>
    <property type="match status" value="1"/>
</dbReference>
<dbReference type="SUPFAM" id="SSF46689">
    <property type="entry name" value="Homeodomain-like"/>
    <property type="match status" value="1"/>
</dbReference>
<dbReference type="SUPFAM" id="SSF55785">
    <property type="entry name" value="PYP-like sensor domain (PAS domain)"/>
    <property type="match status" value="2"/>
</dbReference>
<feature type="domain" description="PAS" evidence="7">
    <location>
        <begin position="6"/>
        <end position="57"/>
    </location>
</feature>
<dbReference type="PROSITE" id="PS50112">
    <property type="entry name" value="PAS"/>
    <property type="match status" value="2"/>
</dbReference>
<dbReference type="InterPro" id="IPR035965">
    <property type="entry name" value="PAS-like_dom_sf"/>
</dbReference>
<evidence type="ECO:0000256" key="5">
    <source>
        <dbReference type="ARBA" id="ARBA00023163"/>
    </source>
</evidence>
<evidence type="ECO:0000259" key="8">
    <source>
        <dbReference type="PROSITE" id="PS50113"/>
    </source>
</evidence>
<dbReference type="InterPro" id="IPR025944">
    <property type="entry name" value="Sigma_54_int_dom_CS"/>
</dbReference>
<evidence type="ECO:0000259" key="7">
    <source>
        <dbReference type="PROSITE" id="PS50112"/>
    </source>
</evidence>
<dbReference type="InterPro" id="IPR025943">
    <property type="entry name" value="Sigma_54_int_dom_ATP-bd_2"/>
</dbReference>
<keyword evidence="3" id="KW-0805">Transcription regulation</keyword>
<proteinExistence type="predicted"/>
<dbReference type="Gene3D" id="1.10.10.60">
    <property type="entry name" value="Homeodomain-like"/>
    <property type="match status" value="1"/>
</dbReference>
<keyword evidence="2" id="KW-0067">ATP-binding</keyword>
<dbReference type="InterPro" id="IPR025662">
    <property type="entry name" value="Sigma_54_int_dom_ATP-bd_1"/>
</dbReference>
<evidence type="ECO:0000256" key="1">
    <source>
        <dbReference type="ARBA" id="ARBA00022741"/>
    </source>
</evidence>
<dbReference type="InterPro" id="IPR003593">
    <property type="entry name" value="AAA+_ATPase"/>
</dbReference>
<dbReference type="GO" id="GO:0006355">
    <property type="term" value="P:regulation of DNA-templated transcription"/>
    <property type="evidence" value="ECO:0007669"/>
    <property type="project" value="InterPro"/>
</dbReference>
<dbReference type="Proteomes" id="UP000464452">
    <property type="component" value="Chromosome"/>
</dbReference>
<dbReference type="FunFam" id="3.40.50.300:FF:000006">
    <property type="entry name" value="DNA-binding transcriptional regulator NtrC"/>
    <property type="match status" value="1"/>
</dbReference>
<dbReference type="PROSITE" id="PS00688">
    <property type="entry name" value="SIGMA54_INTERACT_3"/>
    <property type="match status" value="1"/>
</dbReference>
<evidence type="ECO:0000259" key="6">
    <source>
        <dbReference type="PROSITE" id="PS50045"/>
    </source>
</evidence>
<dbReference type="InterPro" id="IPR000700">
    <property type="entry name" value="PAS-assoc_C"/>
</dbReference>
<dbReference type="Pfam" id="PF02954">
    <property type="entry name" value="HTH_8"/>
    <property type="match status" value="1"/>
</dbReference>
<organism evidence="9 10">
    <name type="scientific">Caloranaerobacter azorensis</name>
    <dbReference type="NCBI Taxonomy" id="116090"/>
    <lineage>
        <taxon>Bacteria</taxon>
        <taxon>Bacillati</taxon>
        <taxon>Bacillota</taxon>
        <taxon>Tissierellia</taxon>
        <taxon>Tissierellales</taxon>
        <taxon>Thermohalobacteraceae</taxon>
        <taxon>Caloranaerobacter</taxon>
    </lineage>
</organism>
<feature type="domain" description="PAC" evidence="8">
    <location>
        <begin position="67"/>
        <end position="120"/>
    </location>
</feature>
<accession>A0A6P1YDA9</accession>
<evidence type="ECO:0000256" key="3">
    <source>
        <dbReference type="ARBA" id="ARBA00023015"/>
    </source>
</evidence>
<dbReference type="SMART" id="SM00091">
    <property type="entry name" value="PAS"/>
    <property type="match status" value="2"/>
</dbReference>
<dbReference type="NCBIfam" id="TIGR00229">
    <property type="entry name" value="sensory_box"/>
    <property type="match status" value="2"/>
</dbReference>
<dbReference type="PANTHER" id="PTHR32071:SF121">
    <property type="entry name" value="SIGMA L-DEPENDENT TRANSCRIPTIONAL REGULATOR YQIR-RELATED"/>
    <property type="match status" value="1"/>
</dbReference>
<feature type="domain" description="Sigma-54 factor interaction" evidence="6">
    <location>
        <begin position="258"/>
        <end position="488"/>
    </location>
</feature>
<dbReference type="InterPro" id="IPR002197">
    <property type="entry name" value="HTH_Fis"/>
</dbReference>
<dbReference type="EMBL" id="CP048617">
    <property type="protein sequence ID" value="QIB27057.1"/>
    <property type="molecule type" value="Genomic_DNA"/>
</dbReference>
<dbReference type="InterPro" id="IPR009057">
    <property type="entry name" value="Homeodomain-like_sf"/>
</dbReference>
<dbReference type="InterPro" id="IPR013767">
    <property type="entry name" value="PAS_fold"/>
</dbReference>
<dbReference type="GO" id="GO:0005524">
    <property type="term" value="F:ATP binding"/>
    <property type="evidence" value="ECO:0007669"/>
    <property type="project" value="UniProtKB-KW"/>
</dbReference>
<dbReference type="AlphaFoldDB" id="A0A6P1YDA9"/>
<dbReference type="InterPro" id="IPR002078">
    <property type="entry name" value="Sigma_54_int"/>
</dbReference>
<gene>
    <name evidence="9" type="ORF">G3A45_06990</name>
</gene>
<dbReference type="Gene3D" id="3.40.50.300">
    <property type="entry name" value="P-loop containing nucleotide triphosphate hydrolases"/>
    <property type="match status" value="1"/>
</dbReference>
<dbReference type="Pfam" id="PF00158">
    <property type="entry name" value="Sigma54_activat"/>
    <property type="match status" value="1"/>
</dbReference>
<dbReference type="Pfam" id="PF25601">
    <property type="entry name" value="AAA_lid_14"/>
    <property type="match status" value="1"/>
</dbReference>
<dbReference type="InterPro" id="IPR000014">
    <property type="entry name" value="PAS"/>
</dbReference>
<name>A0A6P1YDA9_9FIRM</name>
<dbReference type="InterPro" id="IPR027417">
    <property type="entry name" value="P-loop_NTPase"/>
</dbReference>
<dbReference type="PANTHER" id="PTHR32071">
    <property type="entry name" value="TRANSCRIPTIONAL REGULATORY PROTEIN"/>
    <property type="match status" value="1"/>
</dbReference>
<dbReference type="KEGG" id="cazo:G3A45_06990"/>
<evidence type="ECO:0000256" key="4">
    <source>
        <dbReference type="ARBA" id="ARBA00023125"/>
    </source>
</evidence>
<keyword evidence="1" id="KW-0547">Nucleotide-binding</keyword>
<dbReference type="PROSITE" id="PS50045">
    <property type="entry name" value="SIGMA54_INTERACT_4"/>
    <property type="match status" value="1"/>
</dbReference>
<dbReference type="CDD" id="cd00130">
    <property type="entry name" value="PAS"/>
    <property type="match status" value="1"/>
</dbReference>
<dbReference type="PROSITE" id="PS50113">
    <property type="entry name" value="PAC"/>
    <property type="match status" value="1"/>
</dbReference>
<evidence type="ECO:0000256" key="2">
    <source>
        <dbReference type="ARBA" id="ARBA00022840"/>
    </source>
</evidence>
<dbReference type="PRINTS" id="PR01590">
    <property type="entry name" value="HTHFIS"/>
</dbReference>
<dbReference type="CDD" id="cd00009">
    <property type="entry name" value="AAA"/>
    <property type="match status" value="1"/>
</dbReference>
<keyword evidence="5" id="KW-0804">Transcription</keyword>
<dbReference type="PROSITE" id="PS00676">
    <property type="entry name" value="SIGMA54_INTERACT_2"/>
    <property type="match status" value="1"/>
</dbReference>
<dbReference type="Gene3D" id="3.30.450.20">
    <property type="entry name" value="PAS domain"/>
    <property type="match status" value="2"/>
</dbReference>
<evidence type="ECO:0000313" key="9">
    <source>
        <dbReference type="EMBL" id="QIB27057.1"/>
    </source>
</evidence>
<evidence type="ECO:0000313" key="10">
    <source>
        <dbReference type="Proteomes" id="UP000464452"/>
    </source>
</evidence>
<dbReference type="InterPro" id="IPR058031">
    <property type="entry name" value="AAA_lid_NorR"/>
</dbReference>
<protein>
    <submittedName>
        <fullName evidence="9">Sigma-54-dependent transcriptional regulator</fullName>
    </submittedName>
</protein>
<keyword evidence="4" id="KW-0238">DNA-binding</keyword>
<sequence>MRWADLRRELEVILDSTYDAMIAVDKHGIITLFNKAAERLTGIDSKYALGKPVKEVILNTRLVHILETGDYELNRQQDLGNIKIITNRMPVKDENGEIIGAVAVFRDVTDILDLATQITNLKEIQSMLEAIFNSTQDAISVVDQNGINVMVNPAYTELTGLREEDILGKPATIDLVEGQSVHMEVLATKKPIRNARLIVGPNKREVIATAAPIIVDGELRGSVGVLRDVSEIIKLNKELNAAKQIIRKLEAKYTFDDIIGQNELILKAIEKAKKAANTPATVILRGESGTGKELFAHAIHNESDRKFSQFVRVNCAALSENLLESELFGYEEGAFTGAKKGGKKGLFEQANGGTIFLDEIGDISLNTQAKLLRVLQEKEIVRVGGTKPIPIDVRIITATNLDLEKAVEEGKFREDLYYRLNFIPINIPALRYRKDDIYPLVIHFIKKFNQEYGRRINDITKEALDILKKHDWPGNVRELENVIGRAIINMKHCENVIDVKHIPLIDSYIKYDRQNLVKTEDINDLEDITLEEAVSKLEKELITKTLKKYKNNKTKTARALGISIRSLYYKMEKYNIN</sequence>